<accession>A0A381T4D4</accession>
<dbReference type="InterPro" id="IPR003774">
    <property type="entry name" value="AlgH-like"/>
</dbReference>
<dbReference type="PANTHER" id="PTHR30327:SF1">
    <property type="entry name" value="UPF0301 PROTEIN YQGE"/>
    <property type="match status" value="1"/>
</dbReference>
<evidence type="ECO:0000313" key="1">
    <source>
        <dbReference type="EMBL" id="SVA11086.1"/>
    </source>
</evidence>
<dbReference type="HAMAP" id="MF_00758">
    <property type="entry name" value="UPF0301"/>
    <property type="match status" value="1"/>
</dbReference>
<sequence length="196" mass="21043">MSKLSEQVMEESGSRDHSLAPTLLLSMPQLLDPNFERSVILLCEHGTEGAFGLVLNRPTETPAADVIGLNPKPSEHNALRLWIGGPIEPQRGWILLGEGLGASEAVRVCNGVYLSASVDLLRRLLEAKADTPARLLTGYAGWGPGQLEAELAASSWLTVEVDPDLVFSSDPHQMWEQALHGLGADPSALQMGHGVH</sequence>
<dbReference type="EMBL" id="UINC01004013">
    <property type="protein sequence ID" value="SVA11086.1"/>
    <property type="molecule type" value="Genomic_DNA"/>
</dbReference>
<dbReference type="SUPFAM" id="SSF143456">
    <property type="entry name" value="VC0467-like"/>
    <property type="match status" value="1"/>
</dbReference>
<protein>
    <submittedName>
        <fullName evidence="1">Uncharacterized protein</fullName>
    </submittedName>
</protein>
<organism evidence="1">
    <name type="scientific">marine metagenome</name>
    <dbReference type="NCBI Taxonomy" id="408172"/>
    <lineage>
        <taxon>unclassified sequences</taxon>
        <taxon>metagenomes</taxon>
        <taxon>ecological metagenomes</taxon>
    </lineage>
</organism>
<gene>
    <name evidence="1" type="ORF">METZ01_LOCUS63940</name>
</gene>
<reference evidence="1" key="1">
    <citation type="submission" date="2018-05" db="EMBL/GenBank/DDBJ databases">
        <authorList>
            <person name="Lanie J.A."/>
            <person name="Ng W.-L."/>
            <person name="Kazmierczak K.M."/>
            <person name="Andrzejewski T.M."/>
            <person name="Davidsen T.M."/>
            <person name="Wayne K.J."/>
            <person name="Tettelin H."/>
            <person name="Glass J.I."/>
            <person name="Rusch D."/>
            <person name="Podicherti R."/>
            <person name="Tsui H.-C.T."/>
            <person name="Winkler M.E."/>
        </authorList>
    </citation>
    <scope>NUCLEOTIDE SEQUENCE</scope>
</reference>
<dbReference type="AlphaFoldDB" id="A0A381T4D4"/>
<dbReference type="GO" id="GO:0005829">
    <property type="term" value="C:cytosol"/>
    <property type="evidence" value="ECO:0007669"/>
    <property type="project" value="TreeGrafter"/>
</dbReference>
<dbReference type="Gene3D" id="3.40.1740.10">
    <property type="entry name" value="VC0467-like"/>
    <property type="match status" value="1"/>
</dbReference>
<proteinExistence type="inferred from homology"/>
<dbReference type="Pfam" id="PF02622">
    <property type="entry name" value="DUF179"/>
    <property type="match status" value="1"/>
</dbReference>
<dbReference type="PANTHER" id="PTHR30327">
    <property type="entry name" value="UNCHARACTERIZED PROTEIN YQGE"/>
    <property type="match status" value="1"/>
</dbReference>
<name>A0A381T4D4_9ZZZZ</name>